<sequence length="293" mass="32055">MAKRAKRQPRVKLEGLGVLRYVDDDMRVVPDCAGPVYAMGGVYWRIGVLAALSVADMLAQAWWVNMSLSIGFDPWWLGVLGIDGSSFDFLGFMAGVCAVLPVVGILLVLPAFIWPRERTLFHIMMLCFWEGTSRMLGAGLGRTILYMRGVRDGVIDHFAGSGVPGPLKESDTVVGMWPAVVGDIVFAVIAFVFAVIPRRQRQGAAKPMIGIGIAASIGLFGIVLVECGWVPISFVLLLVALFMAWAVLPSEVAIARQCASKRVEPFWMWYSAELIWVETLFIFLAIMVAISGI</sequence>
<gene>
    <name evidence="2" type="ordered locus">BLJ_0474</name>
</gene>
<dbReference type="KEGG" id="bll:BLJ_0474"/>
<feature type="transmembrane region" description="Helical" evidence="1">
    <location>
        <begin position="208"/>
        <end position="225"/>
    </location>
</feature>
<organism evidence="2 3">
    <name type="scientific">Bifidobacterium longum subsp. longum (strain JDM301)</name>
    <dbReference type="NCBI Taxonomy" id="759350"/>
    <lineage>
        <taxon>Bacteria</taxon>
        <taxon>Bacillati</taxon>
        <taxon>Actinomycetota</taxon>
        <taxon>Actinomycetes</taxon>
        <taxon>Bifidobacteriales</taxon>
        <taxon>Bifidobacteriaceae</taxon>
        <taxon>Bifidobacterium</taxon>
    </lineage>
</organism>
<feature type="transmembrane region" description="Helical" evidence="1">
    <location>
        <begin position="42"/>
        <end position="63"/>
    </location>
</feature>
<feature type="transmembrane region" description="Helical" evidence="1">
    <location>
        <begin position="231"/>
        <end position="254"/>
    </location>
</feature>
<evidence type="ECO:0000256" key="1">
    <source>
        <dbReference type="SAM" id="Phobius"/>
    </source>
</evidence>
<dbReference type="Proteomes" id="UP000006740">
    <property type="component" value="Chromosome"/>
</dbReference>
<reference evidence="2 3" key="1">
    <citation type="journal article" date="2010" name="J. Bacteriol.">
        <title>Complete genome sequence of Bifidobacterium longum JDM301.</title>
        <authorList>
            <person name="Wei Y.X."/>
            <person name="Zhang Z.Y."/>
            <person name="Liu C."/>
            <person name="Zhu Y.Z."/>
            <person name="Zhu Y.Q."/>
            <person name="Zheng H."/>
            <person name="Zhao G.P."/>
            <person name="Wang S."/>
            <person name="Guo X.K."/>
        </authorList>
    </citation>
    <scope>NUCLEOTIDE SEQUENCE [LARGE SCALE GENOMIC DNA]</scope>
    <source>
        <strain evidence="2 3">JDM301</strain>
    </source>
</reference>
<evidence type="ECO:0000313" key="2">
    <source>
        <dbReference type="EMBL" id="ADG99950.1"/>
    </source>
</evidence>
<protein>
    <submittedName>
        <fullName evidence="2">Uncharacterized protein</fullName>
    </submittedName>
</protein>
<keyword evidence="1" id="KW-1133">Transmembrane helix</keyword>
<feature type="transmembrane region" description="Helical" evidence="1">
    <location>
        <begin position="266"/>
        <end position="290"/>
    </location>
</feature>
<dbReference type="RefSeq" id="WP_013140324.1">
    <property type="nucleotide sequence ID" value="NC_014169.1"/>
</dbReference>
<accession>D6ZSU5</accession>
<name>D6ZSU5_BIFLJ</name>
<evidence type="ECO:0000313" key="3">
    <source>
        <dbReference type="Proteomes" id="UP000006740"/>
    </source>
</evidence>
<dbReference type="EMBL" id="CP002010">
    <property type="protein sequence ID" value="ADG99950.1"/>
    <property type="molecule type" value="Genomic_DNA"/>
</dbReference>
<feature type="transmembrane region" description="Helical" evidence="1">
    <location>
        <begin position="120"/>
        <end position="140"/>
    </location>
</feature>
<feature type="transmembrane region" description="Helical" evidence="1">
    <location>
        <begin position="176"/>
        <end position="196"/>
    </location>
</feature>
<feature type="transmembrane region" description="Helical" evidence="1">
    <location>
        <begin position="89"/>
        <end position="113"/>
    </location>
</feature>
<keyword evidence="1" id="KW-0812">Transmembrane</keyword>
<keyword evidence="1" id="KW-0472">Membrane</keyword>
<dbReference type="AlphaFoldDB" id="D6ZSU5"/>
<dbReference type="HOGENOM" id="CLU_948873_0_0_11"/>
<proteinExistence type="predicted"/>